<evidence type="ECO:0000313" key="4">
    <source>
        <dbReference type="Proteomes" id="UP000035540"/>
    </source>
</evidence>
<feature type="transmembrane region" description="Helical" evidence="1">
    <location>
        <begin position="285"/>
        <end position="306"/>
    </location>
</feature>
<reference evidence="4" key="2">
    <citation type="submission" date="2015-05" db="EMBL/GenBank/DDBJ databases">
        <title>Complete genome sequence of Corynebacterium testudinoris DSM 44614, recovered from necrotic lesions in the mouth of a tortoise.</title>
        <authorList>
            <person name="Ruckert C."/>
            <person name="Albersmeier A."/>
            <person name="Winkler A."/>
            <person name="Tauch A."/>
        </authorList>
    </citation>
    <scope>NUCLEOTIDE SEQUENCE [LARGE SCALE GENOMIC DNA]</scope>
    <source>
        <strain evidence="4">DSM 44614</strain>
    </source>
</reference>
<dbReference type="RefSeq" id="WP_047253227.1">
    <property type="nucleotide sequence ID" value="NZ_CP011545.1"/>
</dbReference>
<keyword evidence="1" id="KW-1133">Transmembrane helix</keyword>
<feature type="transmembrane region" description="Helical" evidence="1">
    <location>
        <begin position="115"/>
        <end position="148"/>
    </location>
</feature>
<sequence>MSTPAPTREVKIRYVAPDMARGIALLGIALANIGTAWALTNSADYANYFGGIFGPGTVVDKAAVVFAAMFVHVRGMPMFATLLGFGVGLIAMSLWRRQFPLDKAKRVLWRRYGWLALFGIVHMLLIFFGDVMFAYGVCAMVVAAMIGLKDRTLMVIAWCMLGAYLIFTIGSSVAMLLYPDAMAFDTSYLIRSDSVAAFVRFNLLGALGQAVMLPLVMLMIIPLILIGFVWARRGVLTNVDEHLSTLRAWMLVTVVVIMIIGLPWGLAAIGVLPENLEPFLMTLNSGFGLLTGPGILAAITLATHGIQQRIDAARARGEHYQPSPPVVAITALGKRSMSGYLFQSILFVIFTQPFMLGWGIDVGIVKQMGIAFLIWVITVVAAYVFELAGWQGPFERLHRRLSYGKEGLPQHYPAAVATS</sequence>
<dbReference type="AlphaFoldDB" id="A0A0G3H6G1"/>
<feature type="transmembrane region" description="Helical" evidence="1">
    <location>
        <begin position="20"/>
        <end position="39"/>
    </location>
</feature>
<organism evidence="3 4">
    <name type="scientific">Corynebacterium testudinoris</name>
    <dbReference type="NCBI Taxonomy" id="136857"/>
    <lineage>
        <taxon>Bacteria</taxon>
        <taxon>Bacillati</taxon>
        <taxon>Actinomycetota</taxon>
        <taxon>Actinomycetes</taxon>
        <taxon>Mycobacteriales</taxon>
        <taxon>Corynebacteriaceae</taxon>
        <taxon>Corynebacterium</taxon>
    </lineage>
</organism>
<dbReference type="PANTHER" id="PTHR30590:SF2">
    <property type="entry name" value="INNER MEMBRANE PROTEIN"/>
    <property type="match status" value="1"/>
</dbReference>
<proteinExistence type="predicted"/>
<feature type="domain" description="DUF418" evidence="2">
    <location>
        <begin position="231"/>
        <end position="405"/>
    </location>
</feature>
<keyword evidence="4" id="KW-1185">Reference proteome</keyword>
<keyword evidence="1" id="KW-0812">Transmembrane</keyword>
<evidence type="ECO:0000259" key="2">
    <source>
        <dbReference type="Pfam" id="PF04235"/>
    </source>
</evidence>
<evidence type="ECO:0000256" key="1">
    <source>
        <dbReference type="SAM" id="Phobius"/>
    </source>
</evidence>
<dbReference type="Proteomes" id="UP000035540">
    <property type="component" value="Chromosome"/>
</dbReference>
<reference evidence="3 4" key="1">
    <citation type="journal article" date="2015" name="Genome Announc.">
        <title>Complete Genome Sequence of the Type Strain Corynebacterium testudinoris DSM 44614, Recovered from Necrotic Lesions in the Mouth of a Tortoise.</title>
        <authorList>
            <person name="Ruckert C."/>
            <person name="Kriete M."/>
            <person name="Jaenicke S."/>
            <person name="Winkler A."/>
            <person name="Tauch A."/>
        </authorList>
    </citation>
    <scope>NUCLEOTIDE SEQUENCE [LARGE SCALE GENOMIC DNA]</scope>
    <source>
        <strain evidence="3 4">DSM 44614</strain>
    </source>
</reference>
<dbReference type="PANTHER" id="PTHR30590">
    <property type="entry name" value="INNER MEMBRANE PROTEIN"/>
    <property type="match status" value="1"/>
</dbReference>
<dbReference type="EMBL" id="CP011545">
    <property type="protein sequence ID" value="AKK08959.1"/>
    <property type="molecule type" value="Genomic_DNA"/>
</dbReference>
<feature type="transmembrane region" description="Helical" evidence="1">
    <location>
        <begin position="78"/>
        <end position="95"/>
    </location>
</feature>
<protein>
    <submittedName>
        <fullName evidence="3">Putative membrane protein</fullName>
    </submittedName>
</protein>
<dbReference type="PATRIC" id="fig|136857.5.peg.1518"/>
<keyword evidence="1" id="KW-0472">Membrane</keyword>
<dbReference type="Pfam" id="PF04235">
    <property type="entry name" value="DUF418"/>
    <property type="match status" value="1"/>
</dbReference>
<feature type="transmembrane region" description="Helical" evidence="1">
    <location>
        <begin position="155"/>
        <end position="178"/>
    </location>
</feature>
<gene>
    <name evidence="3" type="ORF">CTEST_07645</name>
</gene>
<dbReference type="KEGG" id="cted:CTEST_07645"/>
<dbReference type="STRING" id="136857.CTEST_07645"/>
<name>A0A0G3H6G1_9CORY</name>
<dbReference type="InterPro" id="IPR052529">
    <property type="entry name" value="Bact_Transport_Assoc"/>
</dbReference>
<evidence type="ECO:0000313" key="3">
    <source>
        <dbReference type="EMBL" id="AKK08959.1"/>
    </source>
</evidence>
<feature type="transmembrane region" description="Helical" evidence="1">
    <location>
        <begin position="251"/>
        <end position="273"/>
    </location>
</feature>
<feature type="transmembrane region" description="Helical" evidence="1">
    <location>
        <begin position="340"/>
        <end position="360"/>
    </location>
</feature>
<feature type="transmembrane region" description="Helical" evidence="1">
    <location>
        <begin position="372"/>
        <end position="390"/>
    </location>
</feature>
<dbReference type="OrthoDB" id="2388539at2"/>
<dbReference type="InterPro" id="IPR007349">
    <property type="entry name" value="DUF418"/>
</dbReference>
<feature type="transmembrane region" description="Helical" evidence="1">
    <location>
        <begin position="211"/>
        <end position="231"/>
    </location>
</feature>
<accession>A0A0G3H6G1</accession>